<name>A0A1R2CBA7_9CILI</name>
<organism evidence="1 2">
    <name type="scientific">Stentor coeruleus</name>
    <dbReference type="NCBI Taxonomy" id="5963"/>
    <lineage>
        <taxon>Eukaryota</taxon>
        <taxon>Sar</taxon>
        <taxon>Alveolata</taxon>
        <taxon>Ciliophora</taxon>
        <taxon>Postciliodesmatophora</taxon>
        <taxon>Heterotrichea</taxon>
        <taxon>Heterotrichida</taxon>
        <taxon>Stentoridae</taxon>
        <taxon>Stentor</taxon>
    </lineage>
</organism>
<keyword evidence="2" id="KW-1185">Reference proteome</keyword>
<reference evidence="1 2" key="1">
    <citation type="submission" date="2016-11" db="EMBL/GenBank/DDBJ databases">
        <title>The macronuclear genome of Stentor coeruleus: a giant cell with tiny introns.</title>
        <authorList>
            <person name="Slabodnick M."/>
            <person name="Ruby J.G."/>
            <person name="Reiff S.B."/>
            <person name="Swart E.C."/>
            <person name="Gosai S."/>
            <person name="Prabakaran S."/>
            <person name="Witkowska E."/>
            <person name="Larue G.E."/>
            <person name="Fisher S."/>
            <person name="Freeman R.M."/>
            <person name="Gunawardena J."/>
            <person name="Chu W."/>
            <person name="Stover N.A."/>
            <person name="Gregory B.D."/>
            <person name="Nowacki M."/>
            <person name="Derisi J."/>
            <person name="Roy S.W."/>
            <person name="Marshall W.F."/>
            <person name="Sood P."/>
        </authorList>
    </citation>
    <scope>NUCLEOTIDE SEQUENCE [LARGE SCALE GENOMIC DNA]</scope>
    <source>
        <strain evidence="1">WM001</strain>
    </source>
</reference>
<protein>
    <submittedName>
        <fullName evidence="1">Uncharacterized protein</fullName>
    </submittedName>
</protein>
<dbReference type="EMBL" id="MPUH01000211">
    <property type="protein sequence ID" value="OMJ86283.1"/>
    <property type="molecule type" value="Genomic_DNA"/>
</dbReference>
<dbReference type="AlphaFoldDB" id="A0A1R2CBA7"/>
<evidence type="ECO:0000313" key="1">
    <source>
        <dbReference type="EMBL" id="OMJ86283.1"/>
    </source>
</evidence>
<gene>
    <name evidence="1" type="ORF">SteCoe_12271</name>
</gene>
<proteinExistence type="predicted"/>
<dbReference type="Pfam" id="PF07004">
    <property type="entry name" value="SHIPPO-rpt"/>
    <property type="match status" value="4"/>
</dbReference>
<dbReference type="InterPro" id="IPR010736">
    <property type="entry name" value="SHIPPO-rpt"/>
</dbReference>
<dbReference type="InterPro" id="IPR051291">
    <property type="entry name" value="CIMAP"/>
</dbReference>
<evidence type="ECO:0000313" key="2">
    <source>
        <dbReference type="Proteomes" id="UP000187209"/>
    </source>
</evidence>
<dbReference type="PANTHER" id="PTHR21580">
    <property type="entry name" value="SHIPPO-1-RELATED"/>
    <property type="match status" value="1"/>
</dbReference>
<sequence length="262" mass="29215">MSISMLAEDFFSSSIRARMFWSKSKGCARFICFSSSGPLRHEQFFPIYIRFIMITPVPPAYTIGKAENSTSPKEYLPGPSDYDPHHNDKVGVPAYSFTKSPRQMFQASENPGPGLYSPDLLNKRKGFTIGKSPRALSNIRYKSPGPGDYSWEVNQARYNYSISKARTRSLHLDDIPGPGHYSPNPTASIGNTPIVKFPKQQRMMQDSFLTPAPGYYQLPSVQRSPGFSFPKAVPKIRFVESPGPGFYKTPSSTIGLASSRLH</sequence>
<dbReference type="Proteomes" id="UP000187209">
    <property type="component" value="Unassembled WGS sequence"/>
</dbReference>
<accession>A0A1R2CBA7</accession>
<comment type="caution">
    <text evidence="1">The sequence shown here is derived from an EMBL/GenBank/DDBJ whole genome shotgun (WGS) entry which is preliminary data.</text>
</comment>
<dbReference type="PANTHER" id="PTHR21580:SF28">
    <property type="entry name" value="BOREALIN N-TERMINAL DOMAIN-CONTAINING PROTEIN-RELATED"/>
    <property type="match status" value="1"/>
</dbReference>